<evidence type="ECO:0008006" key="5">
    <source>
        <dbReference type="Google" id="ProtNLM"/>
    </source>
</evidence>
<feature type="coiled-coil region" evidence="1">
    <location>
        <begin position="709"/>
        <end position="747"/>
    </location>
</feature>
<evidence type="ECO:0000256" key="2">
    <source>
        <dbReference type="SAM" id="MobiDB-lite"/>
    </source>
</evidence>
<sequence>MFESCVSMYNLLLVRLKVSIDLKSSEEINPELLIAIYRAVTNDSDPPVVPGEEWEGHRECLGYIVTSLQDIIGSNLDHITSKALMEKDNESLYNLAEILLGVLDISEDEQSLMEKHNTESCDTEELMKIESANTLVLQETPHEFALEESDLPLSPIPDISSNDGPRSRFPEVVNSSFSGSEIVSVDVPIKQVDSSRSHKTDSSKPSLMRKIETRIKESKQCTLLRPQMVSQNNLTANDVEWTETSKDTRSFSPKVVHQRDSTANTLEKFENAINDIQQDDGNDGDNERSLLADSSKPQPHLRTDRCPSPVQSAPVPEAKYTSLSSSLAISDNGELAPKAYESNQSIDKNDSDSIVQILNSLKNTVDKSKKVRNDFEQQKKIYELSRTDSEETANLCLSTDVDDLYPGKSLKNRSSNKKERPEKTFQREVLDREEALERLKQQLYAGDLEAQLHDMELKEKEKIRQLKSEVSPSVEHYTPCPVPSGKAVTRVSKNRAKQVTQPSRTKIVSRPQLNIGPGDMLKTIMDELPVSLDQATIKRLCDKQEQQAILLHKEQHRYDQRLRTKNNKISSLKQRQALLNDIHSKEEAAEKRIHVIKENRERENQFRHEVQLKRQNNARIKRYFDQYQTGLKKTLVTHRHKEERMLKEIFNEGLSIQKERIRELRKYAKEMRAKEDEARQKELDAIETHYNNQFEILADEMREQKKDIKTSQKDSKRQLEKVKKTLRNQLEGEIQELHEAIVRENESTFYRDIEEDRIKKQIRMANFHQKVKRTSKS</sequence>
<proteinExistence type="predicted"/>
<gene>
    <name evidence="3" type="ORF">GSOID_T00005029001</name>
</gene>
<keyword evidence="1" id="KW-0175">Coiled coil</keyword>
<dbReference type="GO" id="GO:0005813">
    <property type="term" value="C:centrosome"/>
    <property type="evidence" value="ECO:0007669"/>
    <property type="project" value="InterPro"/>
</dbReference>
<dbReference type="OrthoDB" id="545730at2759"/>
<dbReference type="PANTHER" id="PTHR22545">
    <property type="entry name" value="CENTROSOMAL PROTEIN OF 95 KDA"/>
    <property type="match status" value="1"/>
</dbReference>
<name>E4X9M4_OIKDI</name>
<dbReference type="FunCoup" id="E4X9M4">
    <property type="interactions" value="31"/>
</dbReference>
<organism evidence="3">
    <name type="scientific">Oikopleura dioica</name>
    <name type="common">Tunicate</name>
    <dbReference type="NCBI Taxonomy" id="34765"/>
    <lineage>
        <taxon>Eukaryota</taxon>
        <taxon>Metazoa</taxon>
        <taxon>Chordata</taxon>
        <taxon>Tunicata</taxon>
        <taxon>Appendicularia</taxon>
        <taxon>Copelata</taxon>
        <taxon>Oikopleuridae</taxon>
        <taxon>Oikopleura</taxon>
    </lineage>
</organism>
<dbReference type="Proteomes" id="UP000001307">
    <property type="component" value="Unassembled WGS sequence"/>
</dbReference>
<dbReference type="PANTHER" id="PTHR22545:SF0">
    <property type="entry name" value="CENTROSOMAL PROTEIN OF 95 KDA"/>
    <property type="match status" value="1"/>
</dbReference>
<evidence type="ECO:0000313" key="4">
    <source>
        <dbReference type="Proteomes" id="UP000001307"/>
    </source>
</evidence>
<protein>
    <recommendedName>
        <fullName evidence="5">DUF5745 domain-containing protein</fullName>
    </recommendedName>
</protein>
<dbReference type="AlphaFoldDB" id="E4X9M4"/>
<evidence type="ECO:0000256" key="1">
    <source>
        <dbReference type="SAM" id="Coils"/>
    </source>
</evidence>
<feature type="coiled-coil region" evidence="1">
    <location>
        <begin position="654"/>
        <end position="684"/>
    </location>
</feature>
<keyword evidence="4" id="KW-1185">Reference proteome</keyword>
<dbReference type="GO" id="GO:0000922">
    <property type="term" value="C:spindle pole"/>
    <property type="evidence" value="ECO:0007669"/>
    <property type="project" value="InterPro"/>
</dbReference>
<dbReference type="InParanoid" id="E4X9M4"/>
<evidence type="ECO:0000313" key="3">
    <source>
        <dbReference type="EMBL" id="CBY08458.1"/>
    </source>
</evidence>
<accession>E4X9M4</accession>
<dbReference type="InterPro" id="IPR026619">
    <property type="entry name" value="CEP95"/>
</dbReference>
<dbReference type="EMBL" id="FN653031">
    <property type="protein sequence ID" value="CBY08458.1"/>
    <property type="molecule type" value="Genomic_DNA"/>
</dbReference>
<feature type="region of interest" description="Disordered" evidence="2">
    <location>
        <begin position="275"/>
        <end position="319"/>
    </location>
</feature>
<reference evidence="3" key="1">
    <citation type="journal article" date="2010" name="Science">
        <title>Plasticity of animal genome architecture unmasked by rapid evolution of a pelagic tunicate.</title>
        <authorList>
            <person name="Denoeud F."/>
            <person name="Henriet S."/>
            <person name="Mungpakdee S."/>
            <person name="Aury J.M."/>
            <person name="Da Silva C."/>
            <person name="Brinkmann H."/>
            <person name="Mikhaleva J."/>
            <person name="Olsen L.C."/>
            <person name="Jubin C."/>
            <person name="Canestro C."/>
            <person name="Bouquet J.M."/>
            <person name="Danks G."/>
            <person name="Poulain J."/>
            <person name="Campsteijn C."/>
            <person name="Adamski M."/>
            <person name="Cross I."/>
            <person name="Yadetie F."/>
            <person name="Muffato M."/>
            <person name="Louis A."/>
            <person name="Butcher S."/>
            <person name="Tsagkogeorga G."/>
            <person name="Konrad A."/>
            <person name="Singh S."/>
            <person name="Jensen M.F."/>
            <person name="Cong E.H."/>
            <person name="Eikeseth-Otteraa H."/>
            <person name="Noel B."/>
            <person name="Anthouard V."/>
            <person name="Porcel B.M."/>
            <person name="Kachouri-Lafond R."/>
            <person name="Nishino A."/>
            <person name="Ugolini M."/>
            <person name="Chourrout P."/>
            <person name="Nishida H."/>
            <person name="Aasland R."/>
            <person name="Huzurbazar S."/>
            <person name="Westhof E."/>
            <person name="Delsuc F."/>
            <person name="Lehrach H."/>
            <person name="Reinhardt R."/>
            <person name="Weissenbach J."/>
            <person name="Roy S.W."/>
            <person name="Artiguenave F."/>
            <person name="Postlethwait J.H."/>
            <person name="Manak J.R."/>
            <person name="Thompson E.M."/>
            <person name="Jaillon O."/>
            <person name="Du Pasquier L."/>
            <person name="Boudinot P."/>
            <person name="Liberles D.A."/>
            <person name="Volff J.N."/>
            <person name="Philippe H."/>
            <person name="Lenhard B."/>
            <person name="Roest Crollius H."/>
            <person name="Wincker P."/>
            <person name="Chourrout D."/>
        </authorList>
    </citation>
    <scope>NUCLEOTIDE SEQUENCE [LARGE SCALE GENOMIC DNA]</scope>
</reference>